<proteinExistence type="inferred from homology"/>
<dbReference type="InterPro" id="IPR005556">
    <property type="entry name" value="SUN"/>
</dbReference>
<reference evidence="13" key="1">
    <citation type="journal article" date="2023" name="Mol. Phylogenet. Evol.">
        <title>Genome-scale phylogeny and comparative genomics of the fungal order Sordariales.</title>
        <authorList>
            <person name="Hensen N."/>
            <person name="Bonometti L."/>
            <person name="Westerberg I."/>
            <person name="Brannstrom I.O."/>
            <person name="Guillou S."/>
            <person name="Cros-Aarteil S."/>
            <person name="Calhoun S."/>
            <person name="Haridas S."/>
            <person name="Kuo A."/>
            <person name="Mondo S."/>
            <person name="Pangilinan J."/>
            <person name="Riley R."/>
            <person name="LaButti K."/>
            <person name="Andreopoulos B."/>
            <person name="Lipzen A."/>
            <person name="Chen C."/>
            <person name="Yan M."/>
            <person name="Daum C."/>
            <person name="Ng V."/>
            <person name="Clum A."/>
            <person name="Steindorff A."/>
            <person name="Ohm R.A."/>
            <person name="Martin F."/>
            <person name="Silar P."/>
            <person name="Natvig D.O."/>
            <person name="Lalanne C."/>
            <person name="Gautier V."/>
            <person name="Ament-Velasquez S.L."/>
            <person name="Kruys A."/>
            <person name="Hutchinson M.I."/>
            <person name="Powell A.J."/>
            <person name="Barry K."/>
            <person name="Miller A.N."/>
            <person name="Grigoriev I.V."/>
            <person name="Debuchy R."/>
            <person name="Gladieux P."/>
            <person name="Hiltunen Thoren M."/>
            <person name="Johannesson H."/>
        </authorList>
    </citation>
    <scope>NUCLEOTIDE SEQUENCE</scope>
    <source>
        <strain evidence="13">CBS 118394</strain>
    </source>
</reference>
<dbReference type="PANTHER" id="PTHR31316:SF0">
    <property type="entry name" value="SECRETED BETA-GLUCOSIDASE SIM1-RELATED"/>
    <property type="match status" value="1"/>
</dbReference>
<evidence type="ECO:0000256" key="1">
    <source>
        <dbReference type="ARBA" id="ARBA00004191"/>
    </source>
</evidence>
<evidence type="ECO:0000256" key="3">
    <source>
        <dbReference type="ARBA" id="ARBA00022512"/>
    </source>
</evidence>
<protein>
    <submittedName>
        <fullName evidence="13">Uncharacterized protein</fullName>
    </submittedName>
</protein>
<dbReference type="InterPro" id="IPR051526">
    <property type="entry name" value="Beta-Glucosidase_SUN"/>
</dbReference>
<evidence type="ECO:0000256" key="7">
    <source>
        <dbReference type="ARBA" id="ARBA00023277"/>
    </source>
</evidence>
<evidence type="ECO:0000313" key="14">
    <source>
        <dbReference type="Proteomes" id="UP001283341"/>
    </source>
</evidence>
<dbReference type="GO" id="GO:0009986">
    <property type="term" value="C:cell surface"/>
    <property type="evidence" value="ECO:0007669"/>
    <property type="project" value="TreeGrafter"/>
</dbReference>
<keyword evidence="9" id="KW-0961">Cell wall biogenesis/degradation</keyword>
<name>A0AAE0ITR5_9PEZI</name>
<accession>A0AAE0ITR5</accession>
<keyword evidence="8" id="KW-0326">Glycosidase</keyword>
<comment type="similarity">
    <text evidence="2">Belongs to the SUN family.</text>
</comment>
<evidence type="ECO:0000256" key="9">
    <source>
        <dbReference type="ARBA" id="ARBA00023316"/>
    </source>
</evidence>
<evidence type="ECO:0000256" key="5">
    <source>
        <dbReference type="ARBA" id="ARBA00022729"/>
    </source>
</evidence>
<keyword evidence="7" id="KW-0119">Carbohydrate metabolism</keyword>
<evidence type="ECO:0000256" key="4">
    <source>
        <dbReference type="ARBA" id="ARBA00022525"/>
    </source>
</evidence>
<evidence type="ECO:0000313" key="13">
    <source>
        <dbReference type="EMBL" id="KAK3330411.1"/>
    </source>
</evidence>
<dbReference type="Proteomes" id="UP001283341">
    <property type="component" value="Unassembled WGS sequence"/>
</dbReference>
<evidence type="ECO:0000256" key="11">
    <source>
        <dbReference type="SAM" id="MobiDB-lite"/>
    </source>
</evidence>
<keyword evidence="14" id="KW-1185">Reference proteome</keyword>
<keyword evidence="3" id="KW-0134">Cell wall</keyword>
<feature type="compositionally biased region" description="Low complexity" evidence="11">
    <location>
        <begin position="134"/>
        <end position="143"/>
    </location>
</feature>
<evidence type="ECO:0000256" key="12">
    <source>
        <dbReference type="SAM" id="SignalP"/>
    </source>
</evidence>
<keyword evidence="10" id="KW-0624">Polysaccharide degradation</keyword>
<dbReference type="PANTHER" id="PTHR31316">
    <property type="entry name" value="BETA-GLUCOSIDASE-LIKE PROTEIN NCA3, MITOCHONDRIAL-RELATED"/>
    <property type="match status" value="1"/>
</dbReference>
<sequence>MKGIVKIALAAAMVAGVAAEPHSHNHNHFHRHRAVKRQDQSPVEKRDIVYVTEVVEGPVVTKFVLDGEVVDEEEAKKGIEEGLFAVVGSTKPSFSAPPAVYSTSIATTSSTAKGGQFFEQKATSTSSAPPPPATTAAKSSTSSGGSGVDREFRNGEEPCSTFPEEYGALPVPWLKTEGWVTIMRVRSWIPGVKFDNIQVPVSGGCEKGDMCSYACPPGYQKTQWPEKEQGATGQSVGGLWCNDQGMLELTRPEYRTICAPGAGGVFIRNELSGTAALCRTDYPGSEAMTIPLETFPGGTYPVTNPLSSTGYIWEGARTTAQYYLNNKDVALEDACVWDSKPFPDRAGNWAPTNIGVGKDDSGITYLSIFPNAPTSHAILDYDVEIEGDISGECWLRNGQYSGSNGCTVGIIDGGEATIVLKERS</sequence>
<keyword evidence="5 12" id="KW-0732">Signal</keyword>
<evidence type="ECO:0000256" key="8">
    <source>
        <dbReference type="ARBA" id="ARBA00023295"/>
    </source>
</evidence>
<comment type="caution">
    <text evidence="13">The sequence shown here is derived from an EMBL/GenBank/DDBJ whole genome shotgun (WGS) entry which is preliminary data.</text>
</comment>
<feature type="region of interest" description="Disordered" evidence="11">
    <location>
        <begin position="118"/>
        <end position="161"/>
    </location>
</feature>
<dbReference type="GO" id="GO:0016798">
    <property type="term" value="F:hydrolase activity, acting on glycosyl bonds"/>
    <property type="evidence" value="ECO:0007669"/>
    <property type="project" value="UniProtKB-KW"/>
</dbReference>
<dbReference type="GO" id="GO:0009277">
    <property type="term" value="C:fungal-type cell wall"/>
    <property type="evidence" value="ECO:0007669"/>
    <property type="project" value="TreeGrafter"/>
</dbReference>
<dbReference type="EMBL" id="JAUEDM010000001">
    <property type="protein sequence ID" value="KAK3330411.1"/>
    <property type="molecule type" value="Genomic_DNA"/>
</dbReference>
<gene>
    <name evidence="13" type="ORF">B0H66DRAFT_61150</name>
</gene>
<keyword evidence="4" id="KW-0964">Secreted</keyword>
<dbReference type="Pfam" id="PF03856">
    <property type="entry name" value="SUN"/>
    <property type="match status" value="1"/>
</dbReference>
<reference evidence="13" key="2">
    <citation type="submission" date="2023-06" db="EMBL/GenBank/DDBJ databases">
        <authorList>
            <consortium name="Lawrence Berkeley National Laboratory"/>
            <person name="Haridas S."/>
            <person name="Hensen N."/>
            <person name="Bonometti L."/>
            <person name="Westerberg I."/>
            <person name="Brannstrom I.O."/>
            <person name="Guillou S."/>
            <person name="Cros-Aarteil S."/>
            <person name="Calhoun S."/>
            <person name="Kuo A."/>
            <person name="Mondo S."/>
            <person name="Pangilinan J."/>
            <person name="Riley R."/>
            <person name="Labutti K."/>
            <person name="Andreopoulos B."/>
            <person name="Lipzen A."/>
            <person name="Chen C."/>
            <person name="Yanf M."/>
            <person name="Daum C."/>
            <person name="Ng V."/>
            <person name="Clum A."/>
            <person name="Steindorff A."/>
            <person name="Ohm R."/>
            <person name="Martin F."/>
            <person name="Silar P."/>
            <person name="Natvig D."/>
            <person name="Lalanne C."/>
            <person name="Gautier V."/>
            <person name="Ament-Velasquez S.L."/>
            <person name="Kruys A."/>
            <person name="Hutchinson M.I."/>
            <person name="Powell A.J."/>
            <person name="Barry K."/>
            <person name="Miller A.N."/>
            <person name="Grigoriev I.V."/>
            <person name="Debuchy R."/>
            <person name="Gladieux P."/>
            <person name="Thoren M.H."/>
            <person name="Johannesson H."/>
        </authorList>
    </citation>
    <scope>NUCLEOTIDE SEQUENCE</scope>
    <source>
        <strain evidence="13">CBS 118394</strain>
    </source>
</reference>
<evidence type="ECO:0000256" key="10">
    <source>
        <dbReference type="ARBA" id="ARBA00023326"/>
    </source>
</evidence>
<evidence type="ECO:0000256" key="6">
    <source>
        <dbReference type="ARBA" id="ARBA00022801"/>
    </source>
</evidence>
<dbReference type="GO" id="GO:0031505">
    <property type="term" value="P:fungal-type cell wall organization"/>
    <property type="evidence" value="ECO:0007669"/>
    <property type="project" value="TreeGrafter"/>
</dbReference>
<dbReference type="AlphaFoldDB" id="A0AAE0ITR5"/>
<dbReference type="GO" id="GO:0000272">
    <property type="term" value="P:polysaccharide catabolic process"/>
    <property type="evidence" value="ECO:0007669"/>
    <property type="project" value="UniProtKB-KW"/>
</dbReference>
<evidence type="ECO:0000256" key="2">
    <source>
        <dbReference type="ARBA" id="ARBA00010579"/>
    </source>
</evidence>
<organism evidence="13 14">
    <name type="scientific">Apodospora peruviana</name>
    <dbReference type="NCBI Taxonomy" id="516989"/>
    <lineage>
        <taxon>Eukaryota</taxon>
        <taxon>Fungi</taxon>
        <taxon>Dikarya</taxon>
        <taxon>Ascomycota</taxon>
        <taxon>Pezizomycotina</taxon>
        <taxon>Sordariomycetes</taxon>
        <taxon>Sordariomycetidae</taxon>
        <taxon>Sordariales</taxon>
        <taxon>Lasiosphaeriaceae</taxon>
        <taxon>Apodospora</taxon>
    </lineage>
</organism>
<keyword evidence="6" id="KW-0378">Hydrolase</keyword>
<feature type="signal peptide" evidence="12">
    <location>
        <begin position="1"/>
        <end position="19"/>
    </location>
</feature>
<feature type="chain" id="PRO_5042197732" evidence="12">
    <location>
        <begin position="20"/>
        <end position="424"/>
    </location>
</feature>
<comment type="subcellular location">
    <subcellularLocation>
        <location evidence="1">Secreted</location>
        <location evidence="1">Cell wall</location>
    </subcellularLocation>
</comment>